<protein>
    <submittedName>
        <fullName evidence="2">DUF1482 domain-containing protein</fullName>
    </submittedName>
    <submittedName>
        <fullName evidence="1">Protein of uncharacterized function (DUF1482)</fullName>
    </submittedName>
</protein>
<evidence type="ECO:0000313" key="3">
    <source>
        <dbReference type="Proteomes" id="UP000076205"/>
    </source>
</evidence>
<dbReference type="AlphaFoldDB" id="A0A2J0QXK3"/>
<evidence type="ECO:0000313" key="1">
    <source>
        <dbReference type="EMBL" id="CZX42444.1"/>
    </source>
</evidence>
<dbReference type="EMBL" id="FJYW01000005">
    <property type="protein sequence ID" value="CZX42444.1"/>
    <property type="molecule type" value="Genomic_DNA"/>
</dbReference>
<reference evidence="2 4" key="2">
    <citation type="submission" date="2017-07" db="EMBL/GenBank/DDBJ databases">
        <title>Draft genome sequence of Enterobacter cloacae ST128, a clinical strain coproducing KPC-2 and NDM-1 carbapenemases.</title>
        <authorList>
            <person name="Li X."/>
        </authorList>
    </citation>
    <scope>NUCLEOTIDE SEQUENCE [LARGE SCALE GENOMIC DNA]</scope>
    <source>
        <strain evidence="2 4">HBY</strain>
    </source>
</reference>
<sequence length="61" mass="6632">MNTLFALVLTVISLNGESQDVVIDVYDNQQQCQAAAIEQNVNGECWPVEGIIRNGEIPASL</sequence>
<dbReference type="Proteomes" id="UP000231328">
    <property type="component" value="Unassembled WGS sequence"/>
</dbReference>
<dbReference type="RefSeq" id="WP_022651662.1">
    <property type="nucleotide sequence ID" value="NZ_BPUF01000027.1"/>
</dbReference>
<proteinExistence type="predicted"/>
<dbReference type="KEGG" id="ehm:AB284_08870"/>
<evidence type="ECO:0000313" key="2">
    <source>
        <dbReference type="EMBL" id="PJG37560.1"/>
    </source>
</evidence>
<reference evidence="1 3" key="1">
    <citation type="submission" date="2016-03" db="EMBL/GenBank/DDBJ databases">
        <authorList>
            <consortium name="Pathogen Informatics"/>
        </authorList>
    </citation>
    <scope>NUCLEOTIDE SEQUENCE [LARGE SCALE GENOMIC DNA]</scope>
    <source>
        <strain evidence="1">E1424</strain>
        <strain evidence="3">e1424</strain>
    </source>
</reference>
<comment type="caution">
    <text evidence="1">The sequence shown here is derived from an EMBL/GenBank/DDBJ whole genome shotgun (WGS) entry which is preliminary data.</text>
</comment>
<dbReference type="Proteomes" id="UP000076205">
    <property type="component" value="Unassembled WGS sequence"/>
</dbReference>
<evidence type="ECO:0000313" key="4">
    <source>
        <dbReference type="Proteomes" id="UP000231328"/>
    </source>
</evidence>
<organism evidence="1 3">
    <name type="scientific">Enterobacter hormaechei</name>
    <dbReference type="NCBI Taxonomy" id="158836"/>
    <lineage>
        <taxon>Bacteria</taxon>
        <taxon>Pseudomonadati</taxon>
        <taxon>Pseudomonadota</taxon>
        <taxon>Gammaproteobacteria</taxon>
        <taxon>Enterobacterales</taxon>
        <taxon>Enterobacteriaceae</taxon>
        <taxon>Enterobacter</taxon>
        <taxon>Enterobacter cloacae complex</taxon>
    </lineage>
</organism>
<name>A0A2J0QXK3_9ENTR</name>
<dbReference type="Pfam" id="PF07358">
    <property type="entry name" value="DUF1482"/>
    <property type="match status" value="1"/>
</dbReference>
<gene>
    <name evidence="2" type="ORF">CGZ54_22260</name>
    <name evidence="1" type="ORF">SAMEA2273352_02408</name>
</gene>
<accession>A0A2J0QXK3</accession>
<dbReference type="InterPro" id="IPR009954">
    <property type="entry name" value="DUF1482"/>
</dbReference>
<dbReference type="EMBL" id="NMVR01000043">
    <property type="protein sequence ID" value="PJG37560.1"/>
    <property type="molecule type" value="Genomic_DNA"/>
</dbReference>